<proteinExistence type="predicted"/>
<keyword evidence="2" id="KW-1185">Reference proteome</keyword>
<evidence type="ECO:0000313" key="1">
    <source>
        <dbReference type="EMBL" id="KAI5681719.1"/>
    </source>
</evidence>
<reference evidence="2" key="1">
    <citation type="journal article" date="2023" name="Nat. Plants">
        <title>Single-cell RNA sequencing provides a high-resolution roadmap for understanding the multicellular compartmentation of specialized metabolism.</title>
        <authorList>
            <person name="Sun S."/>
            <person name="Shen X."/>
            <person name="Li Y."/>
            <person name="Li Y."/>
            <person name="Wang S."/>
            <person name="Li R."/>
            <person name="Zhang H."/>
            <person name="Shen G."/>
            <person name="Guo B."/>
            <person name="Wei J."/>
            <person name="Xu J."/>
            <person name="St-Pierre B."/>
            <person name="Chen S."/>
            <person name="Sun C."/>
        </authorList>
    </citation>
    <scope>NUCLEOTIDE SEQUENCE [LARGE SCALE GENOMIC DNA]</scope>
</reference>
<name>A0ACC0CAA9_CATRO</name>
<comment type="caution">
    <text evidence="1">The sequence shown here is derived from an EMBL/GenBank/DDBJ whole genome shotgun (WGS) entry which is preliminary data.</text>
</comment>
<protein>
    <submittedName>
        <fullName evidence="1">Uncharacterized protein</fullName>
    </submittedName>
</protein>
<dbReference type="Proteomes" id="UP001060085">
    <property type="component" value="Linkage Group LG01"/>
</dbReference>
<evidence type="ECO:0000313" key="2">
    <source>
        <dbReference type="Proteomes" id="UP001060085"/>
    </source>
</evidence>
<accession>A0ACC0CAA9</accession>
<dbReference type="EMBL" id="CM044701">
    <property type="protein sequence ID" value="KAI5681719.1"/>
    <property type="molecule type" value="Genomic_DNA"/>
</dbReference>
<sequence>MKKRSNGSPMKKMKRKSFNHSPIPKPRMSKKGAHSEMSTPPTATSIPPGMSPSLVVASPVEMSTPPVAASTPLETAFTPQAAASTPLATLTQFSQLPYTSSAPTSTPSSASSAVGMLSRPAPSSSPRPPAPVPLSAPSLAPSSQGVVDSLILILPTADSFNKQSDYAKLITKNMKAHFVEAHLSLGKVLERIKNMWYTEFRISVYIMEVSMGPDT</sequence>
<organism evidence="1 2">
    <name type="scientific">Catharanthus roseus</name>
    <name type="common">Madagascar periwinkle</name>
    <name type="synonym">Vinca rosea</name>
    <dbReference type="NCBI Taxonomy" id="4058"/>
    <lineage>
        <taxon>Eukaryota</taxon>
        <taxon>Viridiplantae</taxon>
        <taxon>Streptophyta</taxon>
        <taxon>Embryophyta</taxon>
        <taxon>Tracheophyta</taxon>
        <taxon>Spermatophyta</taxon>
        <taxon>Magnoliopsida</taxon>
        <taxon>eudicotyledons</taxon>
        <taxon>Gunneridae</taxon>
        <taxon>Pentapetalae</taxon>
        <taxon>asterids</taxon>
        <taxon>lamiids</taxon>
        <taxon>Gentianales</taxon>
        <taxon>Apocynaceae</taxon>
        <taxon>Rauvolfioideae</taxon>
        <taxon>Vinceae</taxon>
        <taxon>Catharanthinae</taxon>
        <taxon>Catharanthus</taxon>
    </lineage>
</organism>
<gene>
    <name evidence="1" type="ORF">M9H77_02947</name>
</gene>